<evidence type="ECO:0000256" key="2">
    <source>
        <dbReference type="SAM" id="MobiDB-lite"/>
    </source>
</evidence>
<dbReference type="AlphaFoldDB" id="A0AA85BQA5"/>
<evidence type="ECO:0000313" key="3">
    <source>
        <dbReference type="Proteomes" id="UP000050791"/>
    </source>
</evidence>
<dbReference type="WBParaSite" id="SMTH1_68410.3">
    <property type="protein sequence ID" value="SMTH1_68410.3"/>
    <property type="gene ID" value="SMTH1_68410"/>
</dbReference>
<protein>
    <submittedName>
        <fullName evidence="4">Uncharacterized protein</fullName>
    </submittedName>
</protein>
<evidence type="ECO:0000313" key="4">
    <source>
        <dbReference type="WBParaSite" id="SMTH1_68410.3"/>
    </source>
</evidence>
<evidence type="ECO:0000256" key="1">
    <source>
        <dbReference type="ARBA" id="ARBA00007176"/>
    </source>
</evidence>
<reference evidence="4" key="1">
    <citation type="submission" date="2023-11" db="UniProtKB">
        <authorList>
            <consortium name="WormBaseParasite"/>
        </authorList>
    </citation>
    <scope>IDENTIFICATION</scope>
</reference>
<name>A0AA85BQA5_9TREM</name>
<proteinExistence type="inferred from homology"/>
<sequence>MKTRKMRVNQQTHSDRNAEEQSHVSPFKVVEAKRRESPKILEALTQMSQSITVPVTFIRSFKYRTTCYLPLSNIPQSATVKDLFDRIHHEVKISSVIPPPFKNLCYDALKVRHKAFNTKSGELLIDLEGDPIPSNSDLTLESLGIVNETEVAVFKMSDFLAQRDNPEFLW</sequence>
<dbReference type="PANTHER" id="PTHR18444:SF9">
    <property type="entry name" value="UPF0538 PROTEIN C2ORF76"/>
    <property type="match status" value="1"/>
</dbReference>
<dbReference type="InterPro" id="IPR018794">
    <property type="entry name" value="UPF0538"/>
</dbReference>
<dbReference type="PANTHER" id="PTHR18444">
    <property type="entry name" value="UPF0538 FAMILY MEMBER"/>
    <property type="match status" value="1"/>
</dbReference>
<dbReference type="Pfam" id="PF10209">
    <property type="entry name" value="DUF2340"/>
    <property type="match status" value="1"/>
</dbReference>
<organism evidence="3 4">
    <name type="scientific">Schistosoma mattheei</name>
    <dbReference type="NCBI Taxonomy" id="31246"/>
    <lineage>
        <taxon>Eukaryota</taxon>
        <taxon>Metazoa</taxon>
        <taxon>Spiralia</taxon>
        <taxon>Lophotrochozoa</taxon>
        <taxon>Platyhelminthes</taxon>
        <taxon>Trematoda</taxon>
        <taxon>Digenea</taxon>
        <taxon>Strigeidida</taxon>
        <taxon>Schistosomatoidea</taxon>
        <taxon>Schistosomatidae</taxon>
        <taxon>Schistosoma</taxon>
    </lineage>
</organism>
<feature type="region of interest" description="Disordered" evidence="2">
    <location>
        <begin position="1"/>
        <end position="24"/>
    </location>
</feature>
<accession>A0AA85BQA5</accession>
<dbReference type="Proteomes" id="UP000050791">
    <property type="component" value="Unassembled WGS sequence"/>
</dbReference>
<feature type="compositionally biased region" description="Basic and acidic residues" evidence="2">
    <location>
        <begin position="13"/>
        <end position="22"/>
    </location>
</feature>
<comment type="similarity">
    <text evidence="1">Belongs to the UPF0538 family.</text>
</comment>